<evidence type="ECO:0000313" key="1">
    <source>
        <dbReference type="EMBL" id="KAF5345095.1"/>
    </source>
</evidence>
<dbReference type="EMBL" id="JAACJO010000051">
    <property type="protein sequence ID" value="KAF5345095.1"/>
    <property type="molecule type" value="Genomic_DNA"/>
</dbReference>
<dbReference type="AlphaFoldDB" id="A0A8H5CNP7"/>
<dbReference type="Proteomes" id="UP000559027">
    <property type="component" value="Unassembled WGS sequence"/>
</dbReference>
<reference evidence="1 2" key="1">
    <citation type="journal article" date="2020" name="ISME J.">
        <title>Uncovering the hidden diversity of litter-decomposition mechanisms in mushroom-forming fungi.</title>
        <authorList>
            <person name="Floudas D."/>
            <person name="Bentzer J."/>
            <person name="Ahren D."/>
            <person name="Johansson T."/>
            <person name="Persson P."/>
            <person name="Tunlid A."/>
        </authorList>
    </citation>
    <scope>NUCLEOTIDE SEQUENCE [LARGE SCALE GENOMIC DNA]</scope>
    <source>
        <strain evidence="1 2">CBS 146.42</strain>
    </source>
</reference>
<accession>A0A8H5CNP7</accession>
<comment type="caution">
    <text evidence="1">The sequence shown here is derived from an EMBL/GenBank/DDBJ whole genome shotgun (WGS) entry which is preliminary data.</text>
</comment>
<name>A0A8H5CNP7_9AGAR</name>
<sequence>MKAPTTLLSPFSPFSDTAALPVKRLRGLHDGTGISYGHGLYIESLRFFALVVTRRWFEFHGHPENPHSADRRKYSLAATASIIGFSLAIQLSPAIDHLYVGISALETVGRLMADALL</sequence>
<proteinExistence type="predicted"/>
<keyword evidence="2" id="KW-1185">Reference proteome</keyword>
<organism evidence="1 2">
    <name type="scientific">Leucocoprinus leucothites</name>
    <dbReference type="NCBI Taxonomy" id="201217"/>
    <lineage>
        <taxon>Eukaryota</taxon>
        <taxon>Fungi</taxon>
        <taxon>Dikarya</taxon>
        <taxon>Basidiomycota</taxon>
        <taxon>Agaricomycotina</taxon>
        <taxon>Agaricomycetes</taxon>
        <taxon>Agaricomycetidae</taxon>
        <taxon>Agaricales</taxon>
        <taxon>Agaricineae</taxon>
        <taxon>Agaricaceae</taxon>
        <taxon>Leucocoprinus</taxon>
    </lineage>
</organism>
<gene>
    <name evidence="1" type="ORF">D9756_011156</name>
</gene>
<protein>
    <submittedName>
        <fullName evidence="1">Uncharacterized protein</fullName>
    </submittedName>
</protein>
<evidence type="ECO:0000313" key="2">
    <source>
        <dbReference type="Proteomes" id="UP000559027"/>
    </source>
</evidence>